<proteinExistence type="predicted"/>
<evidence type="ECO:0000313" key="2">
    <source>
        <dbReference type="EMBL" id="ELU08454.1"/>
    </source>
</evidence>
<dbReference type="EMBL" id="AMQN01006774">
    <property type="status" value="NOT_ANNOTATED_CDS"/>
    <property type="molecule type" value="Genomic_DNA"/>
</dbReference>
<protein>
    <submittedName>
        <fullName evidence="2 3">Uncharacterized protein</fullName>
    </submittedName>
</protein>
<dbReference type="Proteomes" id="UP000014760">
    <property type="component" value="Unassembled WGS sequence"/>
</dbReference>
<feature type="region of interest" description="Disordered" evidence="1">
    <location>
        <begin position="1"/>
        <end position="22"/>
    </location>
</feature>
<keyword evidence="4" id="KW-1185">Reference proteome</keyword>
<evidence type="ECO:0000256" key="1">
    <source>
        <dbReference type="SAM" id="MobiDB-lite"/>
    </source>
</evidence>
<name>R7UPK2_CAPTE</name>
<accession>R7UPK2</accession>
<reference evidence="3" key="3">
    <citation type="submission" date="2015-06" db="UniProtKB">
        <authorList>
            <consortium name="EnsemblMetazoa"/>
        </authorList>
    </citation>
    <scope>IDENTIFICATION</scope>
</reference>
<reference evidence="4" key="1">
    <citation type="submission" date="2012-12" db="EMBL/GenBank/DDBJ databases">
        <authorList>
            <person name="Hellsten U."/>
            <person name="Grimwood J."/>
            <person name="Chapman J.A."/>
            <person name="Shapiro H."/>
            <person name="Aerts A."/>
            <person name="Otillar R.P."/>
            <person name="Terry A.Y."/>
            <person name="Boore J.L."/>
            <person name="Simakov O."/>
            <person name="Marletaz F."/>
            <person name="Cho S.-J."/>
            <person name="Edsinger-Gonzales E."/>
            <person name="Havlak P."/>
            <person name="Kuo D.-H."/>
            <person name="Larsson T."/>
            <person name="Lv J."/>
            <person name="Arendt D."/>
            <person name="Savage R."/>
            <person name="Osoegawa K."/>
            <person name="de Jong P."/>
            <person name="Lindberg D.R."/>
            <person name="Seaver E.C."/>
            <person name="Weisblat D.A."/>
            <person name="Putnam N.H."/>
            <person name="Grigoriev I.V."/>
            <person name="Rokhsar D.S."/>
        </authorList>
    </citation>
    <scope>NUCLEOTIDE SEQUENCE</scope>
    <source>
        <strain evidence="4">I ESC-2004</strain>
    </source>
</reference>
<sequence>MRRNGCRVTGAGELSDPGRNGSDEHAVLADGRQVRINADTHLHRIRLQRVHHSKQRLSHVSVGADVAAVTLMSTVLFRRASRFLANGAPISAVGIQTHVKADQRLSPSILKESRVGRAVRRLYREEWWTNERRELHELPRSQTQIFRVFHGDHTLTVSQRGRVIHKRDVSVVKGQEVIVELDMDC</sequence>
<organism evidence="2">
    <name type="scientific">Capitella teleta</name>
    <name type="common">Polychaete worm</name>
    <dbReference type="NCBI Taxonomy" id="283909"/>
    <lineage>
        <taxon>Eukaryota</taxon>
        <taxon>Metazoa</taxon>
        <taxon>Spiralia</taxon>
        <taxon>Lophotrochozoa</taxon>
        <taxon>Annelida</taxon>
        <taxon>Polychaeta</taxon>
        <taxon>Sedentaria</taxon>
        <taxon>Scolecida</taxon>
        <taxon>Capitellidae</taxon>
        <taxon>Capitella</taxon>
    </lineage>
</organism>
<dbReference type="EnsemblMetazoa" id="CapteT217974">
    <property type="protein sequence ID" value="CapteP217974"/>
    <property type="gene ID" value="CapteG217974"/>
</dbReference>
<dbReference type="EMBL" id="KB299094">
    <property type="protein sequence ID" value="ELU08454.1"/>
    <property type="molecule type" value="Genomic_DNA"/>
</dbReference>
<gene>
    <name evidence="2" type="ORF">CAPTEDRAFT_217974</name>
</gene>
<dbReference type="AlphaFoldDB" id="R7UPK2"/>
<reference evidence="2 4" key="2">
    <citation type="journal article" date="2013" name="Nature">
        <title>Insights into bilaterian evolution from three spiralian genomes.</title>
        <authorList>
            <person name="Simakov O."/>
            <person name="Marletaz F."/>
            <person name="Cho S.J."/>
            <person name="Edsinger-Gonzales E."/>
            <person name="Havlak P."/>
            <person name="Hellsten U."/>
            <person name="Kuo D.H."/>
            <person name="Larsson T."/>
            <person name="Lv J."/>
            <person name="Arendt D."/>
            <person name="Savage R."/>
            <person name="Osoegawa K."/>
            <person name="de Jong P."/>
            <person name="Grimwood J."/>
            <person name="Chapman J.A."/>
            <person name="Shapiro H."/>
            <person name="Aerts A."/>
            <person name="Otillar R.P."/>
            <person name="Terry A.Y."/>
            <person name="Boore J.L."/>
            <person name="Grigoriev I.V."/>
            <person name="Lindberg D.R."/>
            <person name="Seaver E.C."/>
            <person name="Weisblat D.A."/>
            <person name="Putnam N.H."/>
            <person name="Rokhsar D.S."/>
        </authorList>
    </citation>
    <scope>NUCLEOTIDE SEQUENCE</scope>
    <source>
        <strain evidence="2 4">I ESC-2004</strain>
    </source>
</reference>
<evidence type="ECO:0000313" key="4">
    <source>
        <dbReference type="Proteomes" id="UP000014760"/>
    </source>
</evidence>
<evidence type="ECO:0000313" key="3">
    <source>
        <dbReference type="EnsemblMetazoa" id="CapteP217974"/>
    </source>
</evidence>
<dbReference type="HOGENOM" id="CLU_1462660_0_0_1"/>